<reference evidence="6 7" key="1">
    <citation type="submission" date="2019-02" db="EMBL/GenBank/DDBJ databases">
        <title>Deep-cultivation of Planctomycetes and their phenomic and genomic characterization uncovers novel biology.</title>
        <authorList>
            <person name="Wiegand S."/>
            <person name="Jogler M."/>
            <person name="Boedeker C."/>
            <person name="Pinto D."/>
            <person name="Vollmers J."/>
            <person name="Rivas-Marin E."/>
            <person name="Kohn T."/>
            <person name="Peeters S.H."/>
            <person name="Heuer A."/>
            <person name="Rast P."/>
            <person name="Oberbeckmann S."/>
            <person name="Bunk B."/>
            <person name="Jeske O."/>
            <person name="Meyerdierks A."/>
            <person name="Storesund J.E."/>
            <person name="Kallscheuer N."/>
            <person name="Luecker S."/>
            <person name="Lage O.M."/>
            <person name="Pohl T."/>
            <person name="Merkel B.J."/>
            <person name="Hornburger P."/>
            <person name="Mueller R.-W."/>
            <person name="Bruemmer F."/>
            <person name="Labrenz M."/>
            <person name="Spormann A.M."/>
            <person name="Op Den Camp H."/>
            <person name="Overmann J."/>
            <person name="Amann R."/>
            <person name="Jetten M.S.M."/>
            <person name="Mascher T."/>
            <person name="Medema M.H."/>
            <person name="Devos D.P."/>
            <person name="Kaster A.-K."/>
            <person name="Ovreas L."/>
            <person name="Rohde M."/>
            <person name="Galperin M.Y."/>
            <person name="Jogler C."/>
        </authorList>
    </citation>
    <scope>NUCLEOTIDE SEQUENCE [LARGE SCALE GENOMIC DNA]</scope>
    <source>
        <strain evidence="6 7">Pla100</strain>
    </source>
</reference>
<dbReference type="PANTHER" id="PTHR11878">
    <property type="entry name" value="SODIUM/CALCIUM EXCHANGER"/>
    <property type="match status" value="1"/>
</dbReference>
<keyword evidence="1" id="KW-0732">Signal</keyword>
<dbReference type="GO" id="GO:0007154">
    <property type="term" value="P:cell communication"/>
    <property type="evidence" value="ECO:0007669"/>
    <property type="project" value="InterPro"/>
</dbReference>
<protein>
    <submittedName>
        <fullName evidence="6">Calx-beta domain protein</fullName>
    </submittedName>
</protein>
<dbReference type="GO" id="GO:0016020">
    <property type="term" value="C:membrane"/>
    <property type="evidence" value="ECO:0007669"/>
    <property type="project" value="InterPro"/>
</dbReference>
<keyword evidence="2" id="KW-0677">Repeat</keyword>
<dbReference type="InterPro" id="IPR002105">
    <property type="entry name" value="Dockerin_1_rpt"/>
</dbReference>
<dbReference type="EMBL" id="SJPM01000001">
    <property type="protein sequence ID" value="TWU03171.1"/>
    <property type="molecule type" value="Genomic_DNA"/>
</dbReference>
<evidence type="ECO:0000259" key="5">
    <source>
        <dbReference type="SMART" id="SM00237"/>
    </source>
</evidence>
<dbReference type="Gene3D" id="2.60.40.2030">
    <property type="match status" value="11"/>
</dbReference>
<feature type="domain" description="Calx-beta" evidence="5">
    <location>
        <begin position="385"/>
        <end position="487"/>
    </location>
</feature>
<keyword evidence="4" id="KW-0813">Transport</keyword>
<name>A0A5C6AUQ6_9BACT</name>
<keyword evidence="4" id="KW-0406">Ion transport</keyword>
<dbReference type="Pfam" id="PF00404">
    <property type="entry name" value="Dockerin_1"/>
    <property type="match status" value="1"/>
</dbReference>
<dbReference type="InterPro" id="IPR051171">
    <property type="entry name" value="CaCA"/>
</dbReference>
<comment type="caution">
    <text evidence="6">The sequence shown here is derived from an EMBL/GenBank/DDBJ whole genome shotgun (WGS) entry which is preliminary data.</text>
</comment>
<dbReference type="InterPro" id="IPR038081">
    <property type="entry name" value="CalX-like_sf"/>
</dbReference>
<keyword evidence="3" id="KW-0106">Calcium</keyword>
<sequence>MRKQMKRRRRLTAERLESRRLLAVLVTAAQPSQTVQVSDQFTIATNYATTPPELTTGVAIRLHFDPSKVDFVLSDATLSQESVPFKVVDPRLFDESASSDDGDARTTKYIQVQFADFVPPPDFPASFSPLFEAKFTAKAAGTAAFNYTFPFDSSIPASSATVTINESLPTVSVAVAPSSVNEDGTGALVYTFTRTGETTAALAVNYTVGGTANSGSDFTALSGTVTIPAGQSSTTISIDPTDDSTVEPDETIMLTITDAAAYDVGTPASATGTITNDDVAVVTPTVSLTVAPSSVNEDGTGALVYTFTRTGETTAALAVNYTVGGTANSGSDFTALSGTVTIPAGQSSTTISIDPTDDSTVEPDETIMLTITDAAAYDVGTPASATGTITNDDVAVVTPTVSLALAPSAVNEDGTGALVYTFTRTGETTAALAVNYTVGGTANSGSDFTALSGTVTIPVGQSSTTISIDPTDDTTVEPDETIMLTITDAAAYDVGTPASATGTITNDDVAVVTPTVSVAVAPSAVNEDGTGALVYTFTRTGETTTALAVSYTVGGTANSGSDFTALSGTVTIPVGQSSTTISLNPTDDTTVEPDETIILTITDAAAYDVGTPASATGTITNDDVAVVTPTVSLAVAPSAVNEDGTGALVYTFTRIGETTAALAVNYTVGGTATSGTDFTALSGTVTIPAGQSSTTISIDPTDDSTVEPDETIILTITDAAAYDVGTPASATGTITNDDVAAVTPTVSVAVAPSAVNEDGTSALVYTFTRTGQTTAALAVNYTVGGTATSGTDFTALSGTVTIPAGQSSTTISIDPTDDSTVEPDETIILTITDAAAYDVGTPASATGTITNDDVAAVTPTVSVAVAPSAVNEDGTGALVYTFTRTGETTTALAVSYTVGGTANSGSDFTALSGTVTIPVGQSSTTISLNPTDDTTVEPDETIILTITDAAAYDVGTPASATGTITNDDVAAVTPTVSVAVAPSAVNEDGTSALVYTFTRTGQTTAALAVNYTVGGTATSGTDFTALSGTVTIPAGQSSTTISIDPTDDSTVEPDETIILTITDAAAYDVGTPASATGTITNDDVAAVTPTVSVAVAPSAVNEDGTSALVYTFTRTGQTTAALAVNYTVGGTATSGTDFTALSGTVTIPAGQSSTTISVNPTDDSTVEPDETIMLTITDAAAYDVGTPASATGTITNDDVAAVTPTVSVAVAPSAVNEDGTSALVYTFTRTGQTTAALAVNYTIGGTANSGSDFTALSGTVTIPAGQSSTTISVNPTDDSTVEPDETIMLTITDAASYDVGTPASATGTITNDDQTISPSSLAITALNANQAEGNSGTTRFTFTVERSGSNSEQTTVQFSTSGVGANPANASDFVGGEFPSGPITFEPGETRKEVSIEVLGDTTSEQNEGFQVTLSNASGDATISNAFAQGVIEDDDRPQIQTRIFTPSIVATYHIIPGDRIPTAIIFRALADTTVTVSSVGGGSFTENIRVLDGNLQSIGEFANGATRADVIAGTLNAIIFEPQSSERIILIRSSKGYDTLGQRFINNIFQPTDTSGDGVTTALDALMVINALNRNQFAEGEPLPNTDALLDVNADGYVSALDALIVINHLSQTSMQRIASGEYTATSTMPWKTAGEPIREESPGEVNQTPRRVLATSIESDITSPSMVDIALTEESSWSASGIEPGFEEIQTASLDSI</sequence>
<dbReference type="GO" id="GO:0030001">
    <property type="term" value="P:metal ion transport"/>
    <property type="evidence" value="ECO:0007669"/>
    <property type="project" value="TreeGrafter"/>
</dbReference>
<feature type="domain" description="Calx-beta" evidence="5">
    <location>
        <begin position="615"/>
        <end position="717"/>
    </location>
</feature>
<dbReference type="GO" id="GO:0000272">
    <property type="term" value="P:polysaccharide catabolic process"/>
    <property type="evidence" value="ECO:0007669"/>
    <property type="project" value="InterPro"/>
</dbReference>
<dbReference type="PANTHER" id="PTHR11878:SF65">
    <property type="entry name" value="NA_CA-EXCHANGE PROTEIN, ISOFORM G"/>
    <property type="match status" value="1"/>
</dbReference>
<dbReference type="SUPFAM" id="SSF141072">
    <property type="entry name" value="CalX-like"/>
    <property type="match status" value="11"/>
</dbReference>
<organism evidence="6 7">
    <name type="scientific">Neorhodopirellula pilleata</name>
    <dbReference type="NCBI Taxonomy" id="2714738"/>
    <lineage>
        <taxon>Bacteria</taxon>
        <taxon>Pseudomonadati</taxon>
        <taxon>Planctomycetota</taxon>
        <taxon>Planctomycetia</taxon>
        <taxon>Pirellulales</taxon>
        <taxon>Pirellulaceae</taxon>
        <taxon>Neorhodopirellula</taxon>
    </lineage>
</organism>
<feature type="domain" description="Calx-beta" evidence="5">
    <location>
        <begin position="160"/>
        <end position="257"/>
    </location>
</feature>
<feature type="domain" description="Calx-beta" evidence="5">
    <location>
        <begin position="730"/>
        <end position="832"/>
    </location>
</feature>
<evidence type="ECO:0000256" key="4">
    <source>
        <dbReference type="ARBA" id="ARBA00023065"/>
    </source>
</evidence>
<dbReference type="SMART" id="SM00237">
    <property type="entry name" value="Calx_beta"/>
    <property type="match status" value="11"/>
</dbReference>
<feature type="domain" description="Calx-beta" evidence="5">
    <location>
        <begin position="960"/>
        <end position="1062"/>
    </location>
</feature>
<feature type="domain" description="Calx-beta" evidence="5">
    <location>
        <begin position="1305"/>
        <end position="1415"/>
    </location>
</feature>
<accession>A0A5C6AUQ6</accession>
<dbReference type="Proteomes" id="UP000316213">
    <property type="component" value="Unassembled WGS sequence"/>
</dbReference>
<feature type="domain" description="Calx-beta" evidence="5">
    <location>
        <begin position="500"/>
        <end position="602"/>
    </location>
</feature>
<feature type="domain" description="Calx-beta" evidence="5">
    <location>
        <begin position="1075"/>
        <end position="1177"/>
    </location>
</feature>
<dbReference type="GO" id="GO:0004553">
    <property type="term" value="F:hydrolase activity, hydrolyzing O-glycosyl compounds"/>
    <property type="evidence" value="ECO:0007669"/>
    <property type="project" value="InterPro"/>
</dbReference>
<dbReference type="Pfam" id="PF03160">
    <property type="entry name" value="Calx-beta"/>
    <property type="match status" value="11"/>
</dbReference>
<feature type="domain" description="Calx-beta" evidence="5">
    <location>
        <begin position="845"/>
        <end position="947"/>
    </location>
</feature>
<gene>
    <name evidence="6" type="ORF">Pla100_00890</name>
</gene>
<feature type="domain" description="Calx-beta" evidence="5">
    <location>
        <begin position="270"/>
        <end position="372"/>
    </location>
</feature>
<evidence type="ECO:0000313" key="6">
    <source>
        <dbReference type="EMBL" id="TWU03171.1"/>
    </source>
</evidence>
<evidence type="ECO:0000256" key="2">
    <source>
        <dbReference type="ARBA" id="ARBA00022737"/>
    </source>
</evidence>
<feature type="domain" description="Calx-beta" evidence="5">
    <location>
        <begin position="1190"/>
        <end position="1292"/>
    </location>
</feature>
<evidence type="ECO:0000313" key="7">
    <source>
        <dbReference type="Proteomes" id="UP000316213"/>
    </source>
</evidence>
<dbReference type="Gene3D" id="1.10.1330.10">
    <property type="entry name" value="Dockerin domain"/>
    <property type="match status" value="1"/>
</dbReference>
<proteinExistence type="predicted"/>
<dbReference type="InterPro" id="IPR036439">
    <property type="entry name" value="Dockerin_dom_sf"/>
</dbReference>
<evidence type="ECO:0000256" key="3">
    <source>
        <dbReference type="ARBA" id="ARBA00022837"/>
    </source>
</evidence>
<keyword evidence="7" id="KW-1185">Reference proteome</keyword>
<dbReference type="SUPFAM" id="SSF63446">
    <property type="entry name" value="Type I dockerin domain"/>
    <property type="match status" value="1"/>
</dbReference>
<dbReference type="OrthoDB" id="282736at2"/>
<dbReference type="InterPro" id="IPR003644">
    <property type="entry name" value="Calx_beta"/>
</dbReference>
<evidence type="ECO:0000256" key="1">
    <source>
        <dbReference type="ARBA" id="ARBA00022729"/>
    </source>
</evidence>